<gene>
    <name evidence="3" type="ORF">EZS28_026439</name>
</gene>
<dbReference type="GO" id="GO:0000226">
    <property type="term" value="P:microtubule cytoskeleton organization"/>
    <property type="evidence" value="ECO:0007669"/>
    <property type="project" value="TreeGrafter"/>
</dbReference>
<dbReference type="InterPro" id="IPR016024">
    <property type="entry name" value="ARM-type_fold"/>
</dbReference>
<dbReference type="EMBL" id="SNRW01009418">
    <property type="protein sequence ID" value="KAA6378035.1"/>
    <property type="molecule type" value="Genomic_DNA"/>
</dbReference>
<protein>
    <recommendedName>
        <fullName evidence="2">CLASP N-terminal domain-containing protein</fullName>
    </recommendedName>
</protein>
<dbReference type="PANTHER" id="PTHR21567">
    <property type="entry name" value="CLASP"/>
    <property type="match status" value="1"/>
</dbReference>
<feature type="compositionally biased region" description="Low complexity" evidence="1">
    <location>
        <begin position="578"/>
        <end position="595"/>
    </location>
</feature>
<feature type="compositionally biased region" description="Polar residues" evidence="1">
    <location>
        <begin position="58"/>
        <end position="67"/>
    </location>
</feature>
<reference evidence="3 4" key="1">
    <citation type="submission" date="2019-03" db="EMBL/GenBank/DDBJ databases">
        <title>Single cell metagenomics reveals metabolic interactions within the superorganism composed of flagellate Streblomastix strix and complex community of Bacteroidetes bacteria on its surface.</title>
        <authorList>
            <person name="Treitli S.C."/>
            <person name="Kolisko M."/>
            <person name="Husnik F."/>
            <person name="Keeling P."/>
            <person name="Hampl V."/>
        </authorList>
    </citation>
    <scope>NUCLEOTIDE SEQUENCE [LARGE SCALE GENOMIC DNA]</scope>
    <source>
        <strain evidence="3">ST1C</strain>
    </source>
</reference>
<dbReference type="Gene3D" id="1.25.10.10">
    <property type="entry name" value="Leucine-rich Repeat Variant"/>
    <property type="match status" value="1"/>
</dbReference>
<feature type="region of interest" description="Disordered" evidence="1">
    <location>
        <begin position="1"/>
        <end position="29"/>
    </location>
</feature>
<organism evidence="3 4">
    <name type="scientific">Streblomastix strix</name>
    <dbReference type="NCBI Taxonomy" id="222440"/>
    <lineage>
        <taxon>Eukaryota</taxon>
        <taxon>Metamonada</taxon>
        <taxon>Preaxostyla</taxon>
        <taxon>Oxymonadida</taxon>
        <taxon>Streblomastigidae</taxon>
        <taxon>Streblomastix</taxon>
    </lineage>
</organism>
<evidence type="ECO:0000313" key="4">
    <source>
        <dbReference type="Proteomes" id="UP000324800"/>
    </source>
</evidence>
<feature type="compositionally biased region" description="Polar residues" evidence="1">
    <location>
        <begin position="666"/>
        <end position="684"/>
    </location>
</feature>
<dbReference type="GO" id="GO:0008017">
    <property type="term" value="F:microtubule binding"/>
    <property type="evidence" value="ECO:0007669"/>
    <property type="project" value="TreeGrafter"/>
</dbReference>
<dbReference type="AlphaFoldDB" id="A0A5J4V7D7"/>
<dbReference type="InterPro" id="IPR024395">
    <property type="entry name" value="CLASP_N_dom"/>
</dbReference>
<comment type="caution">
    <text evidence="3">The sequence shown here is derived from an EMBL/GenBank/DDBJ whole genome shotgun (WGS) entry which is preliminary data.</text>
</comment>
<dbReference type="GO" id="GO:0005881">
    <property type="term" value="C:cytoplasmic microtubule"/>
    <property type="evidence" value="ECO:0007669"/>
    <property type="project" value="TreeGrafter"/>
</dbReference>
<feature type="region of interest" description="Disordered" evidence="1">
    <location>
        <begin position="572"/>
        <end position="595"/>
    </location>
</feature>
<dbReference type="InterPro" id="IPR011989">
    <property type="entry name" value="ARM-like"/>
</dbReference>
<proteinExistence type="predicted"/>
<sequence length="700" mass="77348">SNNASEAGSQSFTSGSLTPQKEQFSQRLKQRPSLIGIVGKPLVVRNVDGGIVGVDGSTEISTQSNDGQENKYEPSSPMQFNDTENYTSASISSAPTSIPSNSNSASMQSSMVSPTLAIRRQYRSQINTPPSAGSNKSQFVLPLSSRTPNIESQGEKRNQISNSISPISVHDRSPSFQHQSPQHCVSPTVFQASNSGQQINSVRTLSMFGIDQNVIFPAVTLKKTSEVELNAALESINAKQDWNRQNDGLNTLVALIRQRPDDLQDNLHVIIVALVSLAENLRSQLSRGALAELAEIFGVYGKLLDPEVETVFKVVMKKVLESNRFIEVGVDSVLASILASTTAIKTIPKLYTYSSHKSNIVRLRCFRFVAFGLSRLHIYKENWNLRLSSQDSSSQNQAQNDAQQIQQGLVSLKQNNYSSQSYLNRTSNLNQFDLLNWQGFQSLLGIVVKGLNDAATECREESRRAVYQIGIQTGAFNSPSGLQISSPLQKSQVQRLYPTKSATALITSSLSPRSSSIDNQLPSNESPEIWSARYILKADERASLLKAIGEIRADQDRYKIYSSVYYLPSENDREQQPLNQTQSLQSTHSLQSPLSRSYSIQTVNNSAGSLHSKIPSADQSRILLASEIAQMQSRNINDNNINIENKELQLIPLHKYRKGTGVVISQTRNTENQSALQKETGYNEQNDDENDKSESESLYG</sequence>
<feature type="domain" description="CLASP N-terminal" evidence="2">
    <location>
        <begin position="228"/>
        <end position="378"/>
    </location>
</feature>
<dbReference type="Proteomes" id="UP000324800">
    <property type="component" value="Unassembled WGS sequence"/>
</dbReference>
<dbReference type="Pfam" id="PF12348">
    <property type="entry name" value="CLASP_N"/>
    <property type="match status" value="1"/>
</dbReference>
<feature type="region of interest" description="Disordered" evidence="1">
    <location>
        <begin position="55"/>
        <end position="108"/>
    </location>
</feature>
<name>A0A5J4V7D7_9EUKA</name>
<dbReference type="PANTHER" id="PTHR21567:SF87">
    <property type="entry name" value="CRESCERIN-LIKE PROTEIN CHE-12"/>
    <property type="match status" value="1"/>
</dbReference>
<accession>A0A5J4V7D7</accession>
<dbReference type="OrthoDB" id="63891at2759"/>
<feature type="compositionally biased region" description="Polar residues" evidence="1">
    <location>
        <begin position="1"/>
        <end position="27"/>
    </location>
</feature>
<evidence type="ECO:0000313" key="3">
    <source>
        <dbReference type="EMBL" id="KAA6378035.1"/>
    </source>
</evidence>
<feature type="compositionally biased region" description="Low complexity" evidence="1">
    <location>
        <begin position="87"/>
        <end position="108"/>
    </location>
</feature>
<feature type="region of interest" description="Disordered" evidence="1">
    <location>
        <begin position="666"/>
        <end position="700"/>
    </location>
</feature>
<evidence type="ECO:0000259" key="2">
    <source>
        <dbReference type="Pfam" id="PF12348"/>
    </source>
</evidence>
<dbReference type="SUPFAM" id="SSF48371">
    <property type="entry name" value="ARM repeat"/>
    <property type="match status" value="1"/>
</dbReference>
<feature type="compositionally biased region" description="Polar residues" evidence="1">
    <location>
        <begin position="76"/>
        <end position="86"/>
    </location>
</feature>
<feature type="non-terminal residue" evidence="3">
    <location>
        <position position="1"/>
    </location>
</feature>
<evidence type="ECO:0000256" key="1">
    <source>
        <dbReference type="SAM" id="MobiDB-lite"/>
    </source>
</evidence>